<feature type="domain" description="Dienelactone hydrolase" evidence="4">
    <location>
        <begin position="77"/>
        <end position="265"/>
    </location>
</feature>
<dbReference type="Pfam" id="PF01738">
    <property type="entry name" value="DLH"/>
    <property type="match status" value="1"/>
</dbReference>
<gene>
    <name evidence="5" type="ORF">rosag_23730</name>
</gene>
<reference evidence="5" key="1">
    <citation type="submission" date="2022-08" db="EMBL/GenBank/DDBJ databases">
        <title>Draft genome sequencing of Roseisolibacter agri AW1220.</title>
        <authorList>
            <person name="Tobiishi Y."/>
            <person name="Tonouchi A."/>
        </authorList>
    </citation>
    <scope>NUCLEOTIDE SEQUENCE</scope>
    <source>
        <strain evidence="5">AW1220</strain>
    </source>
</reference>
<dbReference type="InterPro" id="IPR050261">
    <property type="entry name" value="FrsA_esterase"/>
</dbReference>
<dbReference type="SUPFAM" id="SSF53474">
    <property type="entry name" value="alpha/beta-Hydrolases"/>
    <property type="match status" value="1"/>
</dbReference>
<feature type="signal peptide" evidence="3">
    <location>
        <begin position="1"/>
        <end position="22"/>
    </location>
</feature>
<sequence>MRPALRLLAHACLLVALLAACGERSTPSGEPSPTPPTSPTAPTAPAAGLVLQGDPESAAGATWTYRATVDGVVYDLKGVLFKPRGAGPFPAVVVSHGYGGSAATYSRGIAVEMVRWGLVAIATDYTHAAVPSGAPGTSADPGASTANVQRAHRTYELLRSLGYVDMRRVAAHGHSMGAFVTAALLAAYPADFRAASHTAGGVRVATFDGAAPTEAQAATIRTPYQLHHGDRDAVVLLAADQRLASVLTASGTTHELQVYPGADHDDVARSAAMLERVRAWYGRWGMF</sequence>
<dbReference type="AlphaFoldDB" id="A0AA37QG98"/>
<feature type="region of interest" description="Disordered" evidence="2">
    <location>
        <begin position="24"/>
        <end position="48"/>
    </location>
</feature>
<keyword evidence="1" id="KW-0378">Hydrolase</keyword>
<name>A0AA37QG98_9BACT</name>
<dbReference type="PANTHER" id="PTHR22946">
    <property type="entry name" value="DIENELACTONE HYDROLASE DOMAIN-CONTAINING PROTEIN-RELATED"/>
    <property type="match status" value="1"/>
</dbReference>
<dbReference type="RefSeq" id="WP_284350318.1">
    <property type="nucleotide sequence ID" value="NZ_BRXS01000003.1"/>
</dbReference>
<accession>A0AA37QG98</accession>
<evidence type="ECO:0000259" key="4">
    <source>
        <dbReference type="Pfam" id="PF01738"/>
    </source>
</evidence>
<dbReference type="InterPro" id="IPR029058">
    <property type="entry name" value="AB_hydrolase_fold"/>
</dbReference>
<proteinExistence type="predicted"/>
<protein>
    <recommendedName>
        <fullName evidence="4">Dienelactone hydrolase domain-containing protein</fullName>
    </recommendedName>
</protein>
<evidence type="ECO:0000313" key="5">
    <source>
        <dbReference type="EMBL" id="GLC25860.1"/>
    </source>
</evidence>
<evidence type="ECO:0000256" key="3">
    <source>
        <dbReference type="SAM" id="SignalP"/>
    </source>
</evidence>
<dbReference type="InterPro" id="IPR002925">
    <property type="entry name" value="Dienelactn_hydro"/>
</dbReference>
<dbReference type="PROSITE" id="PS51257">
    <property type="entry name" value="PROKAR_LIPOPROTEIN"/>
    <property type="match status" value="1"/>
</dbReference>
<evidence type="ECO:0000256" key="1">
    <source>
        <dbReference type="ARBA" id="ARBA00022801"/>
    </source>
</evidence>
<comment type="caution">
    <text evidence="5">The sequence shown here is derived from an EMBL/GenBank/DDBJ whole genome shotgun (WGS) entry which is preliminary data.</text>
</comment>
<evidence type="ECO:0000313" key="6">
    <source>
        <dbReference type="Proteomes" id="UP001161325"/>
    </source>
</evidence>
<dbReference type="Proteomes" id="UP001161325">
    <property type="component" value="Unassembled WGS sequence"/>
</dbReference>
<dbReference type="PANTHER" id="PTHR22946:SF9">
    <property type="entry name" value="POLYKETIDE TRANSFERASE AF380"/>
    <property type="match status" value="1"/>
</dbReference>
<organism evidence="5 6">
    <name type="scientific">Roseisolibacter agri</name>
    <dbReference type="NCBI Taxonomy" id="2014610"/>
    <lineage>
        <taxon>Bacteria</taxon>
        <taxon>Pseudomonadati</taxon>
        <taxon>Gemmatimonadota</taxon>
        <taxon>Gemmatimonadia</taxon>
        <taxon>Gemmatimonadales</taxon>
        <taxon>Gemmatimonadaceae</taxon>
        <taxon>Roseisolibacter</taxon>
    </lineage>
</organism>
<dbReference type="EMBL" id="BRXS01000003">
    <property type="protein sequence ID" value="GLC25860.1"/>
    <property type="molecule type" value="Genomic_DNA"/>
</dbReference>
<dbReference type="Gene3D" id="3.40.50.1820">
    <property type="entry name" value="alpha/beta hydrolase"/>
    <property type="match status" value="1"/>
</dbReference>
<feature type="chain" id="PRO_5041454756" description="Dienelactone hydrolase domain-containing protein" evidence="3">
    <location>
        <begin position="23"/>
        <end position="287"/>
    </location>
</feature>
<dbReference type="GO" id="GO:0052689">
    <property type="term" value="F:carboxylic ester hydrolase activity"/>
    <property type="evidence" value="ECO:0007669"/>
    <property type="project" value="UniProtKB-ARBA"/>
</dbReference>
<keyword evidence="3" id="KW-0732">Signal</keyword>
<feature type="compositionally biased region" description="Pro residues" evidence="2">
    <location>
        <begin position="30"/>
        <end position="39"/>
    </location>
</feature>
<keyword evidence="6" id="KW-1185">Reference proteome</keyword>
<evidence type="ECO:0000256" key="2">
    <source>
        <dbReference type="SAM" id="MobiDB-lite"/>
    </source>
</evidence>